<evidence type="ECO:0000259" key="5">
    <source>
        <dbReference type="SMART" id="SM00226"/>
    </source>
</evidence>
<dbReference type="PRINTS" id="PR00719">
    <property type="entry name" value="LMWPTPASE"/>
</dbReference>
<keyword evidence="3" id="KW-0904">Protein phosphatase</keyword>
<dbReference type="PANTHER" id="PTHR47439">
    <property type="entry name" value="LOW MOLECULAR WEIGHT PHOSPHOTYROSINE PROTEIN PHOSPHATASE-RELATED"/>
    <property type="match status" value="1"/>
</dbReference>
<dbReference type="PANTHER" id="PTHR47439:SF1">
    <property type="entry name" value="ACID PHOSPHATASE"/>
    <property type="match status" value="1"/>
</dbReference>
<organism evidence="6 7">
    <name type="scientific">Echinimonas agarilytica</name>
    <dbReference type="NCBI Taxonomy" id="1215918"/>
    <lineage>
        <taxon>Bacteria</taxon>
        <taxon>Pseudomonadati</taxon>
        <taxon>Pseudomonadota</taxon>
        <taxon>Gammaproteobacteria</taxon>
        <taxon>Alteromonadales</taxon>
        <taxon>Echinimonadaceae</taxon>
        <taxon>Echinimonas</taxon>
    </lineage>
</organism>
<dbReference type="InterPro" id="IPR023485">
    <property type="entry name" value="Ptyr_pPase"/>
</dbReference>
<protein>
    <submittedName>
        <fullName evidence="6">Low molecular weight phosphotyrosine protein phosphatase</fullName>
    </submittedName>
</protein>
<evidence type="ECO:0000313" key="6">
    <source>
        <dbReference type="EMBL" id="MCM2681138.1"/>
    </source>
</evidence>
<dbReference type="SMART" id="SM00226">
    <property type="entry name" value="LMWPc"/>
    <property type="match status" value="1"/>
</dbReference>
<dbReference type="AlphaFoldDB" id="A0AA41WAW2"/>
<keyword evidence="2" id="KW-0378">Hydrolase</keyword>
<accession>A0AA41WAW2</accession>
<dbReference type="Pfam" id="PF01451">
    <property type="entry name" value="LMWPc"/>
    <property type="match status" value="1"/>
</dbReference>
<evidence type="ECO:0000256" key="2">
    <source>
        <dbReference type="ARBA" id="ARBA00022801"/>
    </source>
</evidence>
<evidence type="ECO:0000313" key="7">
    <source>
        <dbReference type="Proteomes" id="UP001165393"/>
    </source>
</evidence>
<evidence type="ECO:0000256" key="1">
    <source>
        <dbReference type="ARBA" id="ARBA00011063"/>
    </source>
</evidence>
<comment type="similarity">
    <text evidence="1">Belongs to the low molecular weight phosphotyrosine protein phosphatase family.</text>
</comment>
<feature type="active site" description="Nucleophile" evidence="4">
    <location>
        <position position="16"/>
    </location>
</feature>
<dbReference type="InterPro" id="IPR017867">
    <property type="entry name" value="Tyr_phospatase_low_mol_wt"/>
</dbReference>
<sequence length="167" mass="18337">MQAQPTSQIRSVLMVCMGNICRSPTAEAVFRQMAQAHGLSVHIDSAGTIGHHSGAKPDPRSVKVGQGRGYDFGHICSRKVVPDDFYKFDLILAMDQANFDDLIDTCPEKQLAHKVRLMLEFSSQSEHSEVPDPYYGGARGFDLVLDLIEDASQGLVTHITESYPSQG</sequence>
<dbReference type="InterPro" id="IPR052995">
    <property type="entry name" value="LMW-PTP"/>
</dbReference>
<dbReference type="EMBL" id="JAMQGP010000009">
    <property type="protein sequence ID" value="MCM2681138.1"/>
    <property type="molecule type" value="Genomic_DNA"/>
</dbReference>
<feature type="active site" description="Proton donor" evidence="4">
    <location>
        <position position="132"/>
    </location>
</feature>
<keyword evidence="7" id="KW-1185">Reference proteome</keyword>
<dbReference type="Gene3D" id="3.40.50.2300">
    <property type="match status" value="1"/>
</dbReference>
<feature type="domain" description="Phosphotyrosine protein phosphatase I" evidence="5">
    <location>
        <begin position="10"/>
        <end position="158"/>
    </location>
</feature>
<comment type="caution">
    <text evidence="6">The sequence shown here is derived from an EMBL/GenBank/DDBJ whole genome shotgun (WGS) entry which is preliminary data.</text>
</comment>
<gene>
    <name evidence="6" type="ORF">NAF29_15920</name>
</gene>
<dbReference type="RefSeq" id="WP_251262622.1">
    <property type="nucleotide sequence ID" value="NZ_JAMQGP010000009.1"/>
</dbReference>
<dbReference type="Proteomes" id="UP001165393">
    <property type="component" value="Unassembled WGS sequence"/>
</dbReference>
<dbReference type="FunFam" id="3.40.50.2300:FF:000113">
    <property type="entry name" value="Low molecular weight protein-tyrosine-phosphatase"/>
    <property type="match status" value="1"/>
</dbReference>
<proteinExistence type="inferred from homology"/>
<dbReference type="InterPro" id="IPR036196">
    <property type="entry name" value="Ptyr_pPase_sf"/>
</dbReference>
<feature type="active site" evidence="4">
    <location>
        <position position="22"/>
    </location>
</feature>
<name>A0AA41WAW2_9GAMM</name>
<dbReference type="GO" id="GO:0004725">
    <property type="term" value="F:protein tyrosine phosphatase activity"/>
    <property type="evidence" value="ECO:0007669"/>
    <property type="project" value="InterPro"/>
</dbReference>
<evidence type="ECO:0000256" key="3">
    <source>
        <dbReference type="ARBA" id="ARBA00022912"/>
    </source>
</evidence>
<evidence type="ECO:0000256" key="4">
    <source>
        <dbReference type="PIRSR" id="PIRSR617867-1"/>
    </source>
</evidence>
<dbReference type="SUPFAM" id="SSF52788">
    <property type="entry name" value="Phosphotyrosine protein phosphatases I"/>
    <property type="match status" value="1"/>
</dbReference>
<reference evidence="6 7" key="1">
    <citation type="journal article" date="2013" name="Antonie Van Leeuwenhoek">
        <title>Echinimonas agarilytica gen. nov., sp. nov., a new gammaproteobacterium isolated from the sea urchin Strongylocentrotus intermedius.</title>
        <authorList>
            <person name="Nedashkovskaya O.I."/>
            <person name="Stenkova A.M."/>
            <person name="Zhukova N.V."/>
            <person name="Van Trappen S."/>
            <person name="Lee J.S."/>
            <person name="Kim S.B."/>
        </authorList>
    </citation>
    <scope>NUCLEOTIDE SEQUENCE [LARGE SCALE GENOMIC DNA]</scope>
    <source>
        <strain evidence="6 7">KMM 6351</strain>
    </source>
</reference>
<dbReference type="CDD" id="cd16343">
    <property type="entry name" value="LMWPTP"/>
    <property type="match status" value="1"/>
</dbReference>